<evidence type="ECO:0000313" key="1">
    <source>
        <dbReference type="EMBL" id="TGH19609.1"/>
    </source>
</evidence>
<dbReference type="PANTHER" id="PTHR39757:SF5">
    <property type="entry name" value="OS02G0190600 PROTEIN"/>
    <property type="match status" value="1"/>
</dbReference>
<reference evidence="1 2" key="1">
    <citation type="journal article" date="2019" name="mSystems">
        <title>Life at home and on the roam: Genomic adaptions reflect the dual lifestyle of an intracellular, facultative symbiont.</title>
        <authorList>
            <person name="Burgsdorf I."/>
        </authorList>
    </citation>
    <scope>NUCLEOTIDE SEQUENCE [LARGE SCALE GENOMIC DNA]</scope>
    <source>
        <strain evidence="1">277cI</strain>
    </source>
</reference>
<sequence>GVFFVEETSLAMAPPVPYDMLKNRLQRRLAHRGIGVTEVQHEEFCLFPMNHPLPRRDQRLLGFGGAASMVHPASGYMVGALLRRGPGFAAAIAAGLRQPQRSLDEVAAAAWQVLWSGELVRRHGIYRFGLEKLMRFSEATLHAHFDTFFNLPLAIWTGFLTNTLPLVQLVKAMALLLWRAPWPVKWGLIIPRGRELALLWRGIRG</sequence>
<dbReference type="Proteomes" id="UP000315454">
    <property type="component" value="Unassembled WGS sequence"/>
</dbReference>
<dbReference type="AlphaFoldDB" id="A0A524RSU8"/>
<organism evidence="1 2">
    <name type="scientific">Aphanocapsa feldmannii 277cI</name>
    <dbReference type="NCBI Taxonomy" id="2507554"/>
    <lineage>
        <taxon>Bacteria</taxon>
        <taxon>Bacillati</taxon>
        <taxon>Cyanobacteriota</taxon>
        <taxon>Cyanophyceae</taxon>
        <taxon>Oscillatoriophycideae</taxon>
        <taxon>Chroococcales</taxon>
        <taxon>Microcystaceae</taxon>
        <taxon>Aphanocapsa</taxon>
    </lineage>
</organism>
<dbReference type="EMBL" id="SRMN01000143">
    <property type="protein sequence ID" value="TGH19609.1"/>
    <property type="molecule type" value="Genomic_DNA"/>
</dbReference>
<feature type="non-terminal residue" evidence="1">
    <location>
        <position position="1"/>
    </location>
</feature>
<dbReference type="Pfam" id="PF05834">
    <property type="entry name" value="Lycopene_cycl"/>
    <property type="match status" value="1"/>
</dbReference>
<comment type="caution">
    <text evidence="1">The sequence shown here is derived from an EMBL/GenBank/DDBJ whole genome shotgun (WGS) entry which is preliminary data.</text>
</comment>
<accession>A0A524RSU8</accession>
<protein>
    <submittedName>
        <fullName evidence="1">Lycopene cyclase</fullName>
    </submittedName>
</protein>
<evidence type="ECO:0000313" key="2">
    <source>
        <dbReference type="Proteomes" id="UP000315454"/>
    </source>
</evidence>
<name>A0A524RSU8_9CHRO</name>
<dbReference type="PANTHER" id="PTHR39757">
    <property type="match status" value="1"/>
</dbReference>
<gene>
    <name evidence="1" type="ORF">ERJ68_08200</name>
</gene>
<proteinExistence type="predicted"/>